<dbReference type="NCBIfam" id="TIGR00049">
    <property type="entry name" value="iron-sulfur cluster assembly accessory protein"/>
    <property type="match status" value="1"/>
</dbReference>
<comment type="similarity">
    <text evidence="1">Belongs to the HesB/IscA family.</text>
</comment>
<proteinExistence type="inferred from homology"/>
<dbReference type="PANTHER" id="PTHR43011">
    <property type="entry name" value="IRON-SULFUR CLUSTER ASSEMBLY 2 HOMOLOG, MITOCHONDRIAL"/>
    <property type="match status" value="1"/>
</dbReference>
<gene>
    <name evidence="4" type="ORF">LODBEIA_P31890</name>
</gene>
<dbReference type="RefSeq" id="XP_066830127.1">
    <property type="nucleotide sequence ID" value="XM_066973271.1"/>
</dbReference>
<dbReference type="GeneID" id="92208385"/>
<dbReference type="InterPro" id="IPR016092">
    <property type="entry name" value="ATAP"/>
</dbReference>
<dbReference type="InterPro" id="IPR000361">
    <property type="entry name" value="ATAP_core_dom"/>
</dbReference>
<organism evidence="4 5">
    <name type="scientific">Lodderomyces beijingensis</name>
    <dbReference type="NCBI Taxonomy" id="1775926"/>
    <lineage>
        <taxon>Eukaryota</taxon>
        <taxon>Fungi</taxon>
        <taxon>Dikarya</taxon>
        <taxon>Ascomycota</taxon>
        <taxon>Saccharomycotina</taxon>
        <taxon>Pichiomycetes</taxon>
        <taxon>Debaryomycetaceae</taxon>
        <taxon>Candida/Lodderomyces clade</taxon>
        <taxon>Lodderomyces</taxon>
    </lineage>
</organism>
<name>A0ABP0ZLD7_9ASCO</name>
<dbReference type="Proteomes" id="UP001497383">
    <property type="component" value="Chromosome 4"/>
</dbReference>
<feature type="region of interest" description="Disordered" evidence="2">
    <location>
        <begin position="44"/>
        <end position="88"/>
    </location>
</feature>
<evidence type="ECO:0000256" key="2">
    <source>
        <dbReference type="SAM" id="MobiDB-lite"/>
    </source>
</evidence>
<reference evidence="4 5" key="1">
    <citation type="submission" date="2024-03" db="EMBL/GenBank/DDBJ databases">
        <authorList>
            <person name="Brejova B."/>
        </authorList>
    </citation>
    <scope>NUCLEOTIDE SEQUENCE [LARGE SCALE GENOMIC DNA]</scope>
    <source>
        <strain evidence="4 5">CBS 14171</strain>
    </source>
</reference>
<sequence>MTLRMISIKMITSSLTKSTIALTTRTTRAGGTLVPALLRSRRFNATATRGPSEPRTLKPSAFAFPSEQRPEKKNDTSSVESPMKTTEADDFNATRLTHGATSKAIAITPRALAKLNEIHAGNAHDSALQIQVESGGCHGFQYNLNLIDLDAYLAEVDDPHEVYVFERCGSDGAKARIVLDESSLMILQDSKLDYTKELIGSQFKIVDSPYTSTACGCGASFDFDFDKLEKKQQQLEQ</sequence>
<evidence type="ECO:0000256" key="1">
    <source>
        <dbReference type="ARBA" id="ARBA00006718"/>
    </source>
</evidence>
<keyword evidence="5" id="KW-1185">Reference proteome</keyword>
<accession>A0ABP0ZLD7</accession>
<feature type="domain" description="Core" evidence="3">
    <location>
        <begin position="105"/>
        <end position="218"/>
    </location>
</feature>
<evidence type="ECO:0000313" key="4">
    <source>
        <dbReference type="EMBL" id="CAK9438965.1"/>
    </source>
</evidence>
<evidence type="ECO:0000259" key="3">
    <source>
        <dbReference type="Pfam" id="PF01521"/>
    </source>
</evidence>
<evidence type="ECO:0000313" key="5">
    <source>
        <dbReference type="Proteomes" id="UP001497383"/>
    </source>
</evidence>
<protein>
    <recommendedName>
        <fullName evidence="3">Core domain-containing protein</fullName>
    </recommendedName>
</protein>
<dbReference type="Pfam" id="PF01521">
    <property type="entry name" value="Fe-S_biosyn"/>
    <property type="match status" value="1"/>
</dbReference>
<dbReference type="EMBL" id="OZ022408">
    <property type="protein sequence ID" value="CAK9438965.1"/>
    <property type="molecule type" value="Genomic_DNA"/>
</dbReference>
<dbReference type="SUPFAM" id="SSF89360">
    <property type="entry name" value="HesB-like domain"/>
    <property type="match status" value="1"/>
</dbReference>
<dbReference type="InterPro" id="IPR035903">
    <property type="entry name" value="HesB-like_dom_sf"/>
</dbReference>
<dbReference type="PANTHER" id="PTHR43011:SF1">
    <property type="entry name" value="IRON-SULFUR CLUSTER ASSEMBLY 2 HOMOLOG, MITOCHONDRIAL"/>
    <property type="match status" value="1"/>
</dbReference>
<dbReference type="Gene3D" id="2.60.300.12">
    <property type="entry name" value="HesB-like domain"/>
    <property type="match status" value="1"/>
</dbReference>